<feature type="transmembrane region" description="Helical" evidence="1">
    <location>
        <begin position="38"/>
        <end position="57"/>
    </location>
</feature>
<evidence type="ECO:0000313" key="4">
    <source>
        <dbReference type="Proteomes" id="UP000229631"/>
    </source>
</evidence>
<evidence type="ECO:0000313" key="3">
    <source>
        <dbReference type="EMBL" id="PIV00538.1"/>
    </source>
</evidence>
<comment type="caution">
    <text evidence="3">The sequence shown here is derived from an EMBL/GenBank/DDBJ whole genome shotgun (WGS) entry which is preliminary data.</text>
</comment>
<dbReference type="AlphaFoldDB" id="A0A2M7BBR2"/>
<protein>
    <recommendedName>
        <fullName evidence="2">Beta-lactamase class A catalytic domain-containing protein</fullName>
    </recommendedName>
</protein>
<keyword evidence="1" id="KW-0812">Transmembrane</keyword>
<dbReference type="Pfam" id="PF13354">
    <property type="entry name" value="Beta-lactamase2"/>
    <property type="match status" value="1"/>
</dbReference>
<dbReference type="SUPFAM" id="SSF56601">
    <property type="entry name" value="beta-lactamase/transpeptidase-like"/>
    <property type="match status" value="1"/>
</dbReference>
<keyword evidence="1" id="KW-1133">Transmembrane helix</keyword>
<gene>
    <name evidence="3" type="ORF">COS54_02790</name>
</gene>
<keyword evidence="1" id="KW-0472">Membrane</keyword>
<organism evidence="3 4">
    <name type="scientific">Candidatus Shapirobacteria bacterium CG03_land_8_20_14_0_80_39_12</name>
    <dbReference type="NCBI Taxonomy" id="1974879"/>
    <lineage>
        <taxon>Bacteria</taxon>
        <taxon>Candidatus Shapironibacteriota</taxon>
    </lineage>
</organism>
<dbReference type="GO" id="GO:0030655">
    <property type="term" value="P:beta-lactam antibiotic catabolic process"/>
    <property type="evidence" value="ECO:0007669"/>
    <property type="project" value="InterPro"/>
</dbReference>
<dbReference type="GO" id="GO:0046677">
    <property type="term" value="P:response to antibiotic"/>
    <property type="evidence" value="ECO:0007669"/>
    <property type="project" value="InterPro"/>
</dbReference>
<dbReference type="InterPro" id="IPR000871">
    <property type="entry name" value="Beta-lactam_class-A"/>
</dbReference>
<dbReference type="Gene3D" id="3.40.710.10">
    <property type="entry name" value="DD-peptidase/beta-lactamase superfamily"/>
    <property type="match status" value="1"/>
</dbReference>
<sequence length="335" mass="37228">MASPIRKFFTESLMEKIRNIVKNLGGNKTAKEKRTARIVLLFLLGGTVLLTTLAISYREVPKLLKSLTEPATVVSQKYNLSTPIATPTPKFEEERQAVEQIIEPLRGTYGIYFRDLEKGDAFSINSLEKMTAASLIKMPTLLTLYREADAGRINLDTIYKLQAADRRGGAGSLIGRPEGSEVSYREMAKLMGEQSDNTAFNIVANKILGGEKIQNTINLLGMRQTSFNDNITTPEDMGLLFRKLLQEKVVTDKSRDEILSFITNTIWETRIPAGIPKGIKVSHKIGSDIGVVSDAGIVFAKKPFILVIMSQNANEIEAGKALPEIAKKIYEMWEK</sequence>
<feature type="domain" description="Beta-lactamase class A catalytic" evidence="2">
    <location>
        <begin position="110"/>
        <end position="309"/>
    </location>
</feature>
<dbReference type="InterPro" id="IPR045155">
    <property type="entry name" value="Beta-lactam_cat"/>
</dbReference>
<accession>A0A2M7BBR2</accession>
<dbReference type="GO" id="GO:0008800">
    <property type="term" value="F:beta-lactamase activity"/>
    <property type="evidence" value="ECO:0007669"/>
    <property type="project" value="InterPro"/>
</dbReference>
<name>A0A2M7BBR2_9BACT</name>
<evidence type="ECO:0000259" key="2">
    <source>
        <dbReference type="Pfam" id="PF13354"/>
    </source>
</evidence>
<dbReference type="PANTHER" id="PTHR35333:SF3">
    <property type="entry name" value="BETA-LACTAMASE-TYPE TRANSPEPTIDASE FOLD CONTAINING PROTEIN"/>
    <property type="match status" value="1"/>
</dbReference>
<dbReference type="InterPro" id="IPR012338">
    <property type="entry name" value="Beta-lactam/transpept-like"/>
</dbReference>
<dbReference type="EMBL" id="PEVC01000050">
    <property type="protein sequence ID" value="PIV00538.1"/>
    <property type="molecule type" value="Genomic_DNA"/>
</dbReference>
<dbReference type="PANTHER" id="PTHR35333">
    <property type="entry name" value="BETA-LACTAMASE"/>
    <property type="match status" value="1"/>
</dbReference>
<proteinExistence type="predicted"/>
<reference evidence="4" key="1">
    <citation type="submission" date="2017-09" db="EMBL/GenBank/DDBJ databases">
        <title>Depth-based differentiation of microbial function through sediment-hosted aquifers and enrichment of novel symbionts in the deep terrestrial subsurface.</title>
        <authorList>
            <person name="Probst A.J."/>
            <person name="Ladd B."/>
            <person name="Jarett J.K."/>
            <person name="Geller-Mcgrath D.E."/>
            <person name="Sieber C.M.K."/>
            <person name="Emerson J.B."/>
            <person name="Anantharaman K."/>
            <person name="Thomas B.C."/>
            <person name="Malmstrom R."/>
            <person name="Stieglmeier M."/>
            <person name="Klingl A."/>
            <person name="Woyke T."/>
            <person name="Ryan C.M."/>
            <person name="Banfield J.F."/>
        </authorList>
    </citation>
    <scope>NUCLEOTIDE SEQUENCE [LARGE SCALE GENOMIC DNA]</scope>
</reference>
<evidence type="ECO:0000256" key="1">
    <source>
        <dbReference type="SAM" id="Phobius"/>
    </source>
</evidence>
<dbReference type="Proteomes" id="UP000229631">
    <property type="component" value="Unassembled WGS sequence"/>
</dbReference>